<dbReference type="InterPro" id="IPR046349">
    <property type="entry name" value="C1-like_sf"/>
</dbReference>
<reference evidence="13" key="1">
    <citation type="submission" date="2023-02" db="EMBL/GenBank/DDBJ databases">
        <title>Identification and recombinant expression of a fungal hydrolase from Papiliotrema laurentii that hydrolyzes apple cutin and clears colloidal polyester polyurethane.</title>
        <authorList>
            <consortium name="DOE Joint Genome Institute"/>
            <person name="Roman V.A."/>
            <person name="Bojanowski C."/>
            <person name="Crable B.R."/>
            <person name="Wagner D.N."/>
            <person name="Hung C.S."/>
            <person name="Nadeau L.J."/>
            <person name="Schratz L."/>
            <person name="Haridas S."/>
            <person name="Pangilinan J."/>
            <person name="Lipzen A."/>
            <person name="Na H."/>
            <person name="Yan M."/>
            <person name="Ng V."/>
            <person name="Grigoriev I.V."/>
            <person name="Spatafora J.W."/>
            <person name="Barlow D."/>
            <person name="Biffinger J."/>
            <person name="Kelley-Loughnane N."/>
            <person name="Varaljay V.A."/>
            <person name="Crookes-Goodson W.J."/>
        </authorList>
    </citation>
    <scope>NUCLEOTIDE SEQUENCE</scope>
    <source>
        <strain evidence="13">5307AH</strain>
    </source>
</reference>
<name>A0AAD9CVJ8_PAPLA</name>
<dbReference type="PROSITE" id="PS00107">
    <property type="entry name" value="PROTEIN_KINASE_ATP"/>
    <property type="match status" value="1"/>
</dbReference>
<dbReference type="Proteomes" id="UP001182556">
    <property type="component" value="Unassembled WGS sequence"/>
</dbReference>
<dbReference type="CDD" id="cd13999">
    <property type="entry name" value="STKc_MAP3K-like"/>
    <property type="match status" value="1"/>
</dbReference>
<evidence type="ECO:0000256" key="9">
    <source>
        <dbReference type="PROSITE-ProRule" id="PRU10141"/>
    </source>
</evidence>
<dbReference type="SMART" id="SM00109">
    <property type="entry name" value="C1"/>
    <property type="match status" value="1"/>
</dbReference>
<dbReference type="InterPro" id="IPR050940">
    <property type="entry name" value="Actin_reg-Ser/Thr_kinase"/>
</dbReference>
<evidence type="ECO:0000256" key="2">
    <source>
        <dbReference type="ARBA" id="ARBA00022527"/>
    </source>
</evidence>
<evidence type="ECO:0000256" key="1">
    <source>
        <dbReference type="ARBA" id="ARBA00005843"/>
    </source>
</evidence>
<proteinExistence type="inferred from homology"/>
<keyword evidence="4" id="KW-0479">Metal-binding</keyword>
<dbReference type="Gene3D" id="3.30.200.20">
    <property type="entry name" value="Phosphorylase Kinase, domain 1"/>
    <property type="match status" value="1"/>
</dbReference>
<evidence type="ECO:0000256" key="8">
    <source>
        <dbReference type="ARBA" id="ARBA00022840"/>
    </source>
</evidence>
<dbReference type="PROSITE" id="PS50081">
    <property type="entry name" value="ZF_DAG_PE_2"/>
    <property type="match status" value="1"/>
</dbReference>
<keyword evidence="5 9" id="KW-0547">Nucleotide-binding</keyword>
<dbReference type="GO" id="GO:0004674">
    <property type="term" value="F:protein serine/threonine kinase activity"/>
    <property type="evidence" value="ECO:0007669"/>
    <property type="project" value="UniProtKB-KW"/>
</dbReference>
<dbReference type="PANTHER" id="PTHR46485">
    <property type="entry name" value="LIM DOMAIN KINASE 1"/>
    <property type="match status" value="1"/>
</dbReference>
<feature type="region of interest" description="Disordered" evidence="10">
    <location>
        <begin position="281"/>
        <end position="301"/>
    </location>
</feature>
<keyword evidence="3" id="KW-0808">Transferase</keyword>
<gene>
    <name evidence="13" type="ORF">DB88DRAFT_518632</name>
</gene>
<dbReference type="SMART" id="SM00220">
    <property type="entry name" value="S_TKc"/>
    <property type="match status" value="1"/>
</dbReference>
<organism evidence="13 14">
    <name type="scientific">Papiliotrema laurentii</name>
    <name type="common">Cryptococcus laurentii</name>
    <dbReference type="NCBI Taxonomy" id="5418"/>
    <lineage>
        <taxon>Eukaryota</taxon>
        <taxon>Fungi</taxon>
        <taxon>Dikarya</taxon>
        <taxon>Basidiomycota</taxon>
        <taxon>Agaricomycotina</taxon>
        <taxon>Tremellomycetes</taxon>
        <taxon>Tremellales</taxon>
        <taxon>Rhynchogastremaceae</taxon>
        <taxon>Papiliotrema</taxon>
    </lineage>
</organism>
<evidence type="ECO:0000313" key="13">
    <source>
        <dbReference type="EMBL" id="KAK1921315.1"/>
    </source>
</evidence>
<evidence type="ECO:0000256" key="6">
    <source>
        <dbReference type="ARBA" id="ARBA00022777"/>
    </source>
</evidence>
<evidence type="ECO:0000256" key="5">
    <source>
        <dbReference type="ARBA" id="ARBA00022741"/>
    </source>
</evidence>
<dbReference type="CDD" id="cd00029">
    <property type="entry name" value="C1"/>
    <property type="match status" value="1"/>
</dbReference>
<dbReference type="GO" id="GO:0046872">
    <property type="term" value="F:metal ion binding"/>
    <property type="evidence" value="ECO:0007669"/>
    <property type="project" value="UniProtKB-KW"/>
</dbReference>
<dbReference type="InterPro" id="IPR011009">
    <property type="entry name" value="Kinase-like_dom_sf"/>
</dbReference>
<keyword evidence="14" id="KW-1185">Reference proteome</keyword>
<feature type="domain" description="Protein kinase" evidence="11">
    <location>
        <begin position="11"/>
        <end position="280"/>
    </location>
</feature>
<feature type="binding site" evidence="9">
    <location>
        <position position="38"/>
    </location>
    <ligand>
        <name>ATP</name>
        <dbReference type="ChEBI" id="CHEBI:30616"/>
    </ligand>
</feature>
<evidence type="ECO:0000256" key="4">
    <source>
        <dbReference type="ARBA" id="ARBA00022723"/>
    </source>
</evidence>
<dbReference type="EMBL" id="JAODAN010000011">
    <property type="protein sequence ID" value="KAK1921315.1"/>
    <property type="molecule type" value="Genomic_DNA"/>
</dbReference>
<dbReference type="SUPFAM" id="SSF57889">
    <property type="entry name" value="Cysteine-rich domain"/>
    <property type="match status" value="1"/>
</dbReference>
<dbReference type="Gene3D" id="3.30.60.20">
    <property type="match status" value="1"/>
</dbReference>
<dbReference type="InterPro" id="IPR008271">
    <property type="entry name" value="Ser/Thr_kinase_AS"/>
</dbReference>
<accession>A0AAD9CVJ8</accession>
<keyword evidence="8 9" id="KW-0067">ATP-binding</keyword>
<comment type="caution">
    <text evidence="13">The sequence shown here is derived from an EMBL/GenBank/DDBJ whole genome shotgun (WGS) entry which is preliminary data.</text>
</comment>
<evidence type="ECO:0000259" key="12">
    <source>
        <dbReference type="PROSITE" id="PS50081"/>
    </source>
</evidence>
<dbReference type="GO" id="GO:0005524">
    <property type="term" value="F:ATP binding"/>
    <property type="evidence" value="ECO:0007669"/>
    <property type="project" value="UniProtKB-UniRule"/>
</dbReference>
<dbReference type="InterPro" id="IPR000719">
    <property type="entry name" value="Prot_kinase_dom"/>
</dbReference>
<keyword evidence="2" id="KW-0723">Serine/threonine-protein kinase</keyword>
<feature type="region of interest" description="Disordered" evidence="10">
    <location>
        <begin position="336"/>
        <end position="361"/>
    </location>
</feature>
<keyword evidence="7" id="KW-0862">Zinc</keyword>
<dbReference type="Pfam" id="PF00130">
    <property type="entry name" value="C1_1"/>
    <property type="match status" value="1"/>
</dbReference>
<dbReference type="PANTHER" id="PTHR46485:SF5">
    <property type="entry name" value="CENTER DIVIDER, ISOFORM A"/>
    <property type="match status" value="1"/>
</dbReference>
<dbReference type="PROSITE" id="PS00108">
    <property type="entry name" value="PROTEIN_KINASE_ST"/>
    <property type="match status" value="1"/>
</dbReference>
<dbReference type="InterPro" id="IPR001245">
    <property type="entry name" value="Ser-Thr/Tyr_kinase_cat_dom"/>
</dbReference>
<feature type="domain" description="Phorbol-ester/DAG-type" evidence="12">
    <location>
        <begin position="569"/>
        <end position="621"/>
    </location>
</feature>
<evidence type="ECO:0000256" key="3">
    <source>
        <dbReference type="ARBA" id="ARBA00022679"/>
    </source>
</evidence>
<protein>
    <submittedName>
        <fullName evidence="13">Kinase-like protein</fullName>
    </submittedName>
</protein>
<sequence length="629" mass="69004">MDFDLIPYEEIVWGRRLGAGSFGSVHKGSYIGIDIAIKEVQPSDEYDVHKYFQREWRIMRECRHPHIVLFLGLSYAPDDSRVFIISEYVPGGNLRGYILSARPFAWRLRLSFAVDIARAVAYLHARKARCPDAPQCIHRDLKGENLLITANDRIKVTDFGFARIASRDEAEKQRMTFCGTDGYMSPEIINGLAFDLPTDVFSLGIILVEILARKLVDAKTFVRSAPYFTLDPGEVRRRASPGCPPLLIDLALACCALEPGDRPIMPLVLQKLQEIEREVMSRGEERPQHMGSIKLSRDPGNKRPIPVFDPSLPGSCNVGRGNGWKDEEAIGAMGNRADEGADTLEGRDGQPGEESDSDATLSRWETAPWDDDIFDALDHSRAGHHRMVTVDLGAESRLEGGPSSEEVKAQGKDGTSADGTDRKRTTSPLPNTQPSFLAELPTVDDTSVQPSDMQVDSFRTPIAIPLDDPALVADCQGRFAAGNAEEGHDVQIGQMGSMLSTEGASMATDQKPKEASKGGGLRQTHRFTLVPRPVANSQGKKPTNGALSGSKSQRYHLAHKLRTVPSVFALTFLRDRFESLGSNGGKCGVCLKRLGQRRVLQCDDCRVVVHVRCSVRAARDCDGGARGLG</sequence>
<evidence type="ECO:0000259" key="11">
    <source>
        <dbReference type="PROSITE" id="PS50011"/>
    </source>
</evidence>
<evidence type="ECO:0000313" key="14">
    <source>
        <dbReference type="Proteomes" id="UP001182556"/>
    </source>
</evidence>
<dbReference type="InterPro" id="IPR017441">
    <property type="entry name" value="Protein_kinase_ATP_BS"/>
</dbReference>
<feature type="compositionally biased region" description="Polar residues" evidence="10">
    <location>
        <begin position="426"/>
        <end position="435"/>
    </location>
</feature>
<feature type="compositionally biased region" description="Basic and acidic residues" evidence="10">
    <location>
        <begin position="336"/>
        <end position="350"/>
    </location>
</feature>
<comment type="similarity">
    <text evidence="1">Belongs to the protein kinase superfamily. TKL Ser/Thr protein kinase family.</text>
</comment>
<dbReference type="Gene3D" id="1.10.510.10">
    <property type="entry name" value="Transferase(Phosphotransferase) domain 1"/>
    <property type="match status" value="1"/>
</dbReference>
<feature type="region of interest" description="Disordered" evidence="10">
    <location>
        <begin position="502"/>
        <end position="525"/>
    </location>
</feature>
<dbReference type="SUPFAM" id="SSF56112">
    <property type="entry name" value="Protein kinase-like (PK-like)"/>
    <property type="match status" value="1"/>
</dbReference>
<dbReference type="PROSITE" id="PS50011">
    <property type="entry name" value="PROTEIN_KINASE_DOM"/>
    <property type="match status" value="1"/>
</dbReference>
<evidence type="ECO:0000256" key="10">
    <source>
        <dbReference type="SAM" id="MobiDB-lite"/>
    </source>
</evidence>
<feature type="region of interest" description="Disordered" evidence="10">
    <location>
        <begin position="395"/>
        <end position="437"/>
    </location>
</feature>
<dbReference type="AlphaFoldDB" id="A0AAD9CVJ8"/>
<evidence type="ECO:0000256" key="7">
    <source>
        <dbReference type="ARBA" id="ARBA00022833"/>
    </source>
</evidence>
<dbReference type="Pfam" id="PF07714">
    <property type="entry name" value="PK_Tyr_Ser-Thr"/>
    <property type="match status" value="1"/>
</dbReference>
<dbReference type="InterPro" id="IPR002219">
    <property type="entry name" value="PKC_DAG/PE"/>
</dbReference>
<keyword evidence="6 13" id="KW-0418">Kinase</keyword>